<name>A0A6F8Y948_9ACTN</name>
<protein>
    <submittedName>
        <fullName evidence="1">Uncharacterized protein</fullName>
    </submittedName>
</protein>
<accession>A0A6F8Y948</accession>
<sequence>MSERFTYYVLYRRDLTTPVGLLAEGQADPALPHRVVGWDHQDADWTEAQASLGAMQINPDYEDRLRIVDRSTAERIARETLGTQLPTEEELQAIGDRAAEEYARKWGPAGS</sequence>
<evidence type="ECO:0000313" key="1">
    <source>
        <dbReference type="EMBL" id="BCB82508.1"/>
    </source>
</evidence>
<dbReference type="AlphaFoldDB" id="A0A6F8Y948"/>
<proteinExistence type="predicted"/>
<dbReference type="EMBL" id="AP022870">
    <property type="protein sequence ID" value="BCB82508.1"/>
    <property type="molecule type" value="Genomic_DNA"/>
</dbReference>
<dbReference type="RefSeq" id="WP_173042016.1">
    <property type="nucleotide sequence ID" value="NZ_AP022870.1"/>
</dbReference>
<dbReference type="KEGG" id="pfla:Pflav_089180"/>
<dbReference type="Proteomes" id="UP000502508">
    <property type="component" value="Chromosome"/>
</dbReference>
<keyword evidence="2" id="KW-1185">Reference proteome</keyword>
<gene>
    <name evidence="1" type="ORF">Pflav_089180</name>
</gene>
<reference evidence="1 2" key="2">
    <citation type="submission" date="2020-03" db="EMBL/GenBank/DDBJ databases">
        <authorList>
            <person name="Ichikawa N."/>
            <person name="Kimura A."/>
            <person name="Kitahashi Y."/>
            <person name="Uohara A."/>
        </authorList>
    </citation>
    <scope>NUCLEOTIDE SEQUENCE [LARGE SCALE GENOMIC DNA]</scope>
    <source>
        <strain evidence="1 2">NBRC 107702</strain>
    </source>
</reference>
<reference evidence="1 2" key="1">
    <citation type="submission" date="2020-03" db="EMBL/GenBank/DDBJ databases">
        <title>Whole genome shotgun sequence of Phytohabitans flavus NBRC 107702.</title>
        <authorList>
            <person name="Komaki H."/>
            <person name="Tamura T."/>
        </authorList>
    </citation>
    <scope>NUCLEOTIDE SEQUENCE [LARGE SCALE GENOMIC DNA]</scope>
    <source>
        <strain evidence="1 2">NBRC 107702</strain>
    </source>
</reference>
<organism evidence="1 2">
    <name type="scientific">Phytohabitans flavus</name>
    <dbReference type="NCBI Taxonomy" id="1076124"/>
    <lineage>
        <taxon>Bacteria</taxon>
        <taxon>Bacillati</taxon>
        <taxon>Actinomycetota</taxon>
        <taxon>Actinomycetes</taxon>
        <taxon>Micromonosporales</taxon>
        <taxon>Micromonosporaceae</taxon>
    </lineage>
</organism>
<evidence type="ECO:0000313" key="2">
    <source>
        <dbReference type="Proteomes" id="UP000502508"/>
    </source>
</evidence>